<sequence length="249" mass="27511">MPQEKTVPFGQRDVAPEEKAPLVGEVFRSVATSYDVMNDLMSGGMHRVWKSVTIDRMNPQPGHHLIDVAGGTGDIAGSFLDRASLREPRGRKPADAVVCDINHAMLKAGAGRSPAARICGDAERLPFADRLFSHYSIGFGIRNVTDRAAALREAHRVLGYGGRLFVLEFSQPPQDGFRTLYDRYSDVVIPRLGEAVAGDRESYQYLVDSIRRFPGPEALAREIEEAGFRRVRFERFTGGIAVLHMAAKI</sequence>
<evidence type="ECO:0000313" key="7">
    <source>
        <dbReference type="EMBL" id="MCQ8183899.1"/>
    </source>
</evidence>
<protein>
    <recommendedName>
        <fullName evidence="6">Ubiquinone/menaquinone biosynthesis C-methyltransferase UbiE</fullName>
        <ecNumber evidence="6">2.1.1.163</ecNumber>
        <ecNumber evidence="6">2.1.1.201</ecNumber>
    </recommendedName>
    <alternativeName>
        <fullName evidence="6">2-methoxy-6-polyprenyl-1,4-benzoquinol methylase</fullName>
    </alternativeName>
    <alternativeName>
        <fullName evidence="6">Demethylmenaquinone methyltransferase</fullName>
    </alternativeName>
</protein>
<dbReference type="PANTHER" id="PTHR43591">
    <property type="entry name" value="METHYLTRANSFERASE"/>
    <property type="match status" value="1"/>
</dbReference>
<reference evidence="7" key="1">
    <citation type="submission" date="2022-07" db="EMBL/GenBank/DDBJ databases">
        <title>Parvularcula maris sp. nov., an algicidal bacterium isolated from seawater.</title>
        <authorList>
            <person name="Li F."/>
        </authorList>
    </citation>
    <scope>NUCLEOTIDE SEQUENCE</scope>
    <source>
        <strain evidence="7">BGMRC 0090</strain>
    </source>
</reference>
<keyword evidence="4 6" id="KW-0831">Ubiquinone biosynthesis</keyword>
<keyword evidence="1 6" id="KW-0474">Menaquinone biosynthesis</keyword>
<dbReference type="CDD" id="cd02440">
    <property type="entry name" value="AdoMet_MTases"/>
    <property type="match status" value="1"/>
</dbReference>
<dbReference type="InterPro" id="IPR029063">
    <property type="entry name" value="SAM-dependent_MTases_sf"/>
</dbReference>
<dbReference type="GO" id="GO:0032259">
    <property type="term" value="P:methylation"/>
    <property type="evidence" value="ECO:0007669"/>
    <property type="project" value="UniProtKB-KW"/>
</dbReference>
<gene>
    <name evidence="6" type="primary">ubiE</name>
    <name evidence="7" type="ORF">NOG11_00715</name>
</gene>
<dbReference type="GO" id="GO:0043770">
    <property type="term" value="F:demethylmenaquinone methyltransferase activity"/>
    <property type="evidence" value="ECO:0007669"/>
    <property type="project" value="UniProtKB-UniRule"/>
</dbReference>
<dbReference type="Pfam" id="PF01209">
    <property type="entry name" value="Ubie_methyltran"/>
    <property type="match status" value="1"/>
</dbReference>
<comment type="pathway">
    <text evidence="6">Cofactor biosynthesis; ubiquinone biosynthesis.</text>
</comment>
<feature type="binding site" evidence="6">
    <location>
        <position position="100"/>
    </location>
    <ligand>
        <name>S-adenosyl-L-methionine</name>
        <dbReference type="ChEBI" id="CHEBI:59789"/>
    </ligand>
</feature>
<comment type="function">
    <text evidence="6">Methyltransferase required for the conversion of demethylmenaquinol (DMKH2) to menaquinol (MKH2) and the conversion of 2-polyprenyl-6-methoxy-1,4-benzoquinol (DDMQH2) to 2-polyprenyl-3-methyl-6-methoxy-1,4-benzoquinol (DMQH2).</text>
</comment>
<feature type="binding site" evidence="6">
    <location>
        <position position="72"/>
    </location>
    <ligand>
        <name>S-adenosyl-L-methionine</name>
        <dbReference type="ChEBI" id="CHEBI:59789"/>
    </ligand>
</feature>
<keyword evidence="5 6" id="KW-0949">S-adenosyl-L-methionine</keyword>
<keyword evidence="3 6" id="KW-0808">Transferase</keyword>
<keyword evidence="8" id="KW-1185">Reference proteome</keyword>
<dbReference type="EMBL" id="JANIBC010000001">
    <property type="protein sequence ID" value="MCQ8183899.1"/>
    <property type="molecule type" value="Genomic_DNA"/>
</dbReference>
<dbReference type="GO" id="GO:0009060">
    <property type="term" value="P:aerobic respiration"/>
    <property type="evidence" value="ECO:0007669"/>
    <property type="project" value="UniProtKB-UniRule"/>
</dbReference>
<dbReference type="RefSeq" id="WP_256617703.1">
    <property type="nucleotide sequence ID" value="NZ_JANIBC010000001.1"/>
</dbReference>
<dbReference type="Proteomes" id="UP001142610">
    <property type="component" value="Unassembled WGS sequence"/>
</dbReference>
<dbReference type="InterPro" id="IPR023576">
    <property type="entry name" value="UbiE/COQ5_MeTrFase_CS"/>
</dbReference>
<accession>A0A9X2RGF5</accession>
<evidence type="ECO:0000256" key="3">
    <source>
        <dbReference type="ARBA" id="ARBA00022679"/>
    </source>
</evidence>
<comment type="caution">
    <text evidence="6">Lacks conserved residue(s) required for the propagation of feature annotation.</text>
</comment>
<dbReference type="EC" id="2.1.1.201" evidence="6"/>
<evidence type="ECO:0000256" key="1">
    <source>
        <dbReference type="ARBA" id="ARBA00022428"/>
    </source>
</evidence>
<dbReference type="GO" id="GO:0008425">
    <property type="term" value="F:2-methoxy-6-polyprenyl-1,4-benzoquinol methyltransferase activity"/>
    <property type="evidence" value="ECO:0007669"/>
    <property type="project" value="UniProtKB-UniRule"/>
</dbReference>
<comment type="pathway">
    <text evidence="6">Quinol/quinone metabolism; menaquinone biosynthesis; menaquinol from 1,4-dihydroxy-2-naphthoate: step 2/2.</text>
</comment>
<evidence type="ECO:0000256" key="4">
    <source>
        <dbReference type="ARBA" id="ARBA00022688"/>
    </source>
</evidence>
<keyword evidence="2 6" id="KW-0489">Methyltransferase</keyword>
<name>A0A9X2RGF5_9PROT</name>
<comment type="catalytic activity">
    <reaction evidence="6">
        <text>a 2-demethylmenaquinol + S-adenosyl-L-methionine = a menaquinol + S-adenosyl-L-homocysteine + H(+)</text>
        <dbReference type="Rhea" id="RHEA:42640"/>
        <dbReference type="Rhea" id="RHEA-COMP:9539"/>
        <dbReference type="Rhea" id="RHEA-COMP:9563"/>
        <dbReference type="ChEBI" id="CHEBI:15378"/>
        <dbReference type="ChEBI" id="CHEBI:18151"/>
        <dbReference type="ChEBI" id="CHEBI:55437"/>
        <dbReference type="ChEBI" id="CHEBI:57856"/>
        <dbReference type="ChEBI" id="CHEBI:59789"/>
        <dbReference type="EC" id="2.1.1.163"/>
    </reaction>
</comment>
<dbReference type="Gene3D" id="3.40.50.150">
    <property type="entry name" value="Vaccinia Virus protein VP39"/>
    <property type="match status" value="1"/>
</dbReference>
<dbReference type="SUPFAM" id="SSF53335">
    <property type="entry name" value="S-adenosyl-L-methionine-dependent methyltransferases"/>
    <property type="match status" value="1"/>
</dbReference>
<comment type="catalytic activity">
    <reaction evidence="6">
        <text>a 2-methoxy-6-(all-trans-polyprenyl)benzene-1,4-diol + S-adenosyl-L-methionine = a 5-methoxy-2-methyl-3-(all-trans-polyprenyl)benzene-1,4-diol + S-adenosyl-L-homocysteine + H(+)</text>
        <dbReference type="Rhea" id="RHEA:28286"/>
        <dbReference type="Rhea" id="RHEA-COMP:10858"/>
        <dbReference type="Rhea" id="RHEA-COMP:10859"/>
        <dbReference type="ChEBI" id="CHEBI:15378"/>
        <dbReference type="ChEBI" id="CHEBI:57856"/>
        <dbReference type="ChEBI" id="CHEBI:59789"/>
        <dbReference type="ChEBI" id="CHEBI:84166"/>
        <dbReference type="ChEBI" id="CHEBI:84167"/>
        <dbReference type="EC" id="2.1.1.201"/>
    </reaction>
</comment>
<dbReference type="InterPro" id="IPR004033">
    <property type="entry name" value="UbiE/COQ5_MeTrFase"/>
</dbReference>
<comment type="similarity">
    <text evidence="6">Belongs to the class I-like SAM-binding methyltransferase superfamily. MenG/UbiE family.</text>
</comment>
<dbReference type="NCBIfam" id="TIGR01934">
    <property type="entry name" value="MenG_MenH_UbiE"/>
    <property type="match status" value="1"/>
</dbReference>
<evidence type="ECO:0000256" key="6">
    <source>
        <dbReference type="HAMAP-Rule" id="MF_01813"/>
    </source>
</evidence>
<feature type="binding site" evidence="6">
    <location>
        <begin position="121"/>
        <end position="122"/>
    </location>
    <ligand>
        <name>S-adenosyl-L-methionine</name>
        <dbReference type="ChEBI" id="CHEBI:59789"/>
    </ligand>
</feature>
<evidence type="ECO:0000256" key="5">
    <source>
        <dbReference type="ARBA" id="ARBA00022691"/>
    </source>
</evidence>
<organism evidence="7 8">
    <name type="scientific">Parvularcula maris</name>
    <dbReference type="NCBI Taxonomy" id="2965077"/>
    <lineage>
        <taxon>Bacteria</taxon>
        <taxon>Pseudomonadati</taxon>
        <taxon>Pseudomonadota</taxon>
        <taxon>Alphaproteobacteria</taxon>
        <taxon>Parvularculales</taxon>
        <taxon>Parvularculaceae</taxon>
        <taxon>Parvularcula</taxon>
    </lineage>
</organism>
<dbReference type="PANTHER" id="PTHR43591:SF24">
    <property type="entry name" value="2-METHOXY-6-POLYPRENYL-1,4-BENZOQUINOL METHYLASE, MITOCHONDRIAL"/>
    <property type="match status" value="1"/>
</dbReference>
<proteinExistence type="inferred from homology"/>
<dbReference type="GO" id="GO:0009234">
    <property type="term" value="P:menaquinone biosynthetic process"/>
    <property type="evidence" value="ECO:0007669"/>
    <property type="project" value="UniProtKB-UniRule"/>
</dbReference>
<dbReference type="AlphaFoldDB" id="A0A9X2RGF5"/>
<comment type="caution">
    <text evidence="7">The sequence shown here is derived from an EMBL/GenBank/DDBJ whole genome shotgun (WGS) entry which is preliminary data.</text>
</comment>
<dbReference type="EC" id="2.1.1.163" evidence="6"/>
<evidence type="ECO:0000313" key="8">
    <source>
        <dbReference type="Proteomes" id="UP001142610"/>
    </source>
</evidence>
<dbReference type="PROSITE" id="PS01183">
    <property type="entry name" value="UBIE_1"/>
    <property type="match status" value="1"/>
</dbReference>
<dbReference type="PROSITE" id="PS51608">
    <property type="entry name" value="SAM_MT_UBIE"/>
    <property type="match status" value="1"/>
</dbReference>
<dbReference type="HAMAP" id="MF_01813">
    <property type="entry name" value="MenG_UbiE_methyltr"/>
    <property type="match status" value="1"/>
</dbReference>
<evidence type="ECO:0000256" key="2">
    <source>
        <dbReference type="ARBA" id="ARBA00022603"/>
    </source>
</evidence>